<evidence type="ECO:0000256" key="5">
    <source>
        <dbReference type="SAM" id="Phobius"/>
    </source>
</evidence>
<keyword evidence="3 5" id="KW-1133">Transmembrane helix</keyword>
<comment type="subcellular location">
    <subcellularLocation>
        <location evidence="1">Membrane</location>
        <topology evidence="1">Multi-pass membrane protein</topology>
    </subcellularLocation>
</comment>
<dbReference type="GO" id="GO:0030322">
    <property type="term" value="P:stabilization of membrane potential"/>
    <property type="evidence" value="ECO:0007669"/>
    <property type="project" value="TreeGrafter"/>
</dbReference>
<keyword evidence="7" id="KW-1185">Reference proteome</keyword>
<keyword evidence="4 5" id="KW-0472">Membrane</keyword>
<accession>T1GZI0</accession>
<proteinExistence type="predicted"/>
<name>T1GZI0_MEGSC</name>
<dbReference type="InterPro" id="IPR003280">
    <property type="entry name" value="2pore_dom_K_chnl"/>
</dbReference>
<dbReference type="Proteomes" id="UP000015102">
    <property type="component" value="Unassembled WGS sequence"/>
</dbReference>
<dbReference type="EnsemblMetazoa" id="MESCA009281-RA">
    <property type="protein sequence ID" value="MESCA009281-PA"/>
    <property type="gene ID" value="MESCA009281"/>
</dbReference>
<organism evidence="6 7">
    <name type="scientific">Megaselia scalaris</name>
    <name type="common">Humpbacked fly</name>
    <name type="synonym">Phora scalaris</name>
    <dbReference type="NCBI Taxonomy" id="36166"/>
    <lineage>
        <taxon>Eukaryota</taxon>
        <taxon>Metazoa</taxon>
        <taxon>Ecdysozoa</taxon>
        <taxon>Arthropoda</taxon>
        <taxon>Hexapoda</taxon>
        <taxon>Insecta</taxon>
        <taxon>Pterygota</taxon>
        <taxon>Neoptera</taxon>
        <taxon>Endopterygota</taxon>
        <taxon>Diptera</taxon>
        <taxon>Brachycera</taxon>
        <taxon>Muscomorpha</taxon>
        <taxon>Platypezoidea</taxon>
        <taxon>Phoridae</taxon>
        <taxon>Megaseliini</taxon>
        <taxon>Megaselia</taxon>
    </lineage>
</organism>
<reference evidence="6" key="2">
    <citation type="submission" date="2015-06" db="UniProtKB">
        <authorList>
            <consortium name="EnsemblMetazoa"/>
        </authorList>
    </citation>
    <scope>IDENTIFICATION</scope>
</reference>
<dbReference type="STRING" id="36166.T1GZI0"/>
<reference evidence="7" key="1">
    <citation type="submission" date="2013-02" db="EMBL/GenBank/DDBJ databases">
        <authorList>
            <person name="Hughes D."/>
        </authorList>
    </citation>
    <scope>NUCLEOTIDE SEQUENCE</scope>
    <source>
        <strain>Durham</strain>
        <strain evidence="7">NC isolate 2 -- Noor lab</strain>
    </source>
</reference>
<dbReference type="Gene3D" id="1.10.287.70">
    <property type="match status" value="1"/>
</dbReference>
<dbReference type="EMBL" id="CAQQ02150725">
    <property type="status" value="NOT_ANNOTATED_CDS"/>
    <property type="molecule type" value="Genomic_DNA"/>
</dbReference>
<feature type="transmembrane region" description="Helical" evidence="5">
    <location>
        <begin position="82"/>
        <end position="104"/>
    </location>
</feature>
<dbReference type="SUPFAM" id="SSF81324">
    <property type="entry name" value="Voltage-gated potassium channels"/>
    <property type="match status" value="1"/>
</dbReference>
<dbReference type="HOGENOM" id="CLU_2055583_0_0_1"/>
<dbReference type="GO" id="GO:0005886">
    <property type="term" value="C:plasma membrane"/>
    <property type="evidence" value="ECO:0007669"/>
    <property type="project" value="TreeGrafter"/>
</dbReference>
<keyword evidence="2 5" id="KW-0812">Transmembrane</keyword>
<evidence type="ECO:0000256" key="2">
    <source>
        <dbReference type="ARBA" id="ARBA00022692"/>
    </source>
</evidence>
<evidence type="ECO:0000256" key="1">
    <source>
        <dbReference type="ARBA" id="ARBA00004141"/>
    </source>
</evidence>
<dbReference type="PANTHER" id="PTHR11003:SF352">
    <property type="entry name" value="BCDNA.GH04802-RELATED"/>
    <property type="match status" value="1"/>
</dbReference>
<evidence type="ECO:0000313" key="6">
    <source>
        <dbReference type="EnsemblMetazoa" id="MESCA009281-PA"/>
    </source>
</evidence>
<sequence>MPLFLLYLANIGDILAKTFKWIYAKVFLCRICPGVTKRRIMREHLKMKAYALEMMDLDDYSIDEELNIEMENLDIQKDSSTVTVPLTVSLTIIIGYNLFGAFLFHRWEDWDMLNGSYFCF</sequence>
<dbReference type="GO" id="GO:0022841">
    <property type="term" value="F:potassium ion leak channel activity"/>
    <property type="evidence" value="ECO:0007669"/>
    <property type="project" value="TreeGrafter"/>
</dbReference>
<evidence type="ECO:0000256" key="3">
    <source>
        <dbReference type="ARBA" id="ARBA00022989"/>
    </source>
</evidence>
<dbReference type="AlphaFoldDB" id="T1GZI0"/>
<dbReference type="GO" id="GO:0015271">
    <property type="term" value="F:outward rectifier potassium channel activity"/>
    <property type="evidence" value="ECO:0007669"/>
    <property type="project" value="TreeGrafter"/>
</dbReference>
<dbReference type="PANTHER" id="PTHR11003">
    <property type="entry name" value="POTASSIUM CHANNEL, SUBFAMILY K"/>
    <property type="match status" value="1"/>
</dbReference>
<evidence type="ECO:0000313" key="7">
    <source>
        <dbReference type="Proteomes" id="UP000015102"/>
    </source>
</evidence>
<evidence type="ECO:0000256" key="4">
    <source>
        <dbReference type="ARBA" id="ARBA00023136"/>
    </source>
</evidence>
<protein>
    <submittedName>
        <fullName evidence="6">Uncharacterized protein</fullName>
    </submittedName>
</protein>